<dbReference type="OrthoDB" id="5800391at2759"/>
<dbReference type="HOGENOM" id="CLU_043581_0_0_1"/>
<sequence>MRVQPSNTPPEKSQLSTADTANLINKSLGKHNLQKSFAKVVILAQIFGFFPAQGILGRDFRAIHFTWASARVGYTIVTILGATFVTVLQLHKIFAKGLNVIEANRLFFYCSGLASGYLYLKLAMKWPRFMKDWSCVEVMMASYGWPAGLNRRLNVLLAVFMSLALIEYILMQTNKLVLALECNNSTSEGFDYFFGKMSYSHIFSLMDYNIVMALVLQFITLQHTFIWVFNDVFVMLLSTALAYRFTQVTDRTQSMSESKNKSESAWKNLREDYNRLCRLCKRVDEEISYIVLMSFASDLLFILIQLFNSLRQMKNNLERIYFYWSFGFLIVRTVCLCLFGGKVNDESTQPMLVLNSVSADVYNLEIQRFIHQIGTLEVAFTGKNFFSITRGLILSIAGAIVSYELVLMQFNDSLLETISEQIDSCPVYL</sequence>
<evidence type="ECO:0000256" key="2">
    <source>
        <dbReference type="ARBA" id="ARBA00005327"/>
    </source>
</evidence>
<feature type="transmembrane region" description="Helical" evidence="9">
    <location>
        <begin position="225"/>
        <end position="245"/>
    </location>
</feature>
<dbReference type="GO" id="GO:0007165">
    <property type="term" value="P:signal transduction"/>
    <property type="evidence" value="ECO:0007669"/>
    <property type="project" value="UniProtKB-KW"/>
</dbReference>
<evidence type="ECO:0000256" key="1">
    <source>
        <dbReference type="ARBA" id="ARBA00004651"/>
    </source>
</evidence>
<dbReference type="PANTHER" id="PTHR21421:SF29">
    <property type="entry name" value="GUSTATORY RECEPTOR 5A FOR TREHALOSE-RELATED"/>
    <property type="match status" value="1"/>
</dbReference>
<accession>A2AX91</accession>
<evidence type="ECO:0000313" key="11">
    <source>
        <dbReference type="EMBL" id="CAL23162.2"/>
    </source>
</evidence>
<gene>
    <name evidence="10" type="primary">gr7</name>
    <name evidence="11" type="synonym">gr29</name>
</gene>
<feature type="transmembrane region" description="Helical" evidence="9">
    <location>
        <begin position="36"/>
        <end position="52"/>
    </location>
</feature>
<evidence type="ECO:0000256" key="7">
    <source>
        <dbReference type="ARBA" id="ARBA00023170"/>
    </source>
</evidence>
<dbReference type="InterPro" id="IPR009318">
    <property type="entry name" value="Gustatory_rcpt"/>
</dbReference>
<feature type="transmembrane region" description="Helical" evidence="9">
    <location>
        <begin position="202"/>
        <end position="219"/>
    </location>
</feature>
<keyword evidence="5 9" id="KW-1133">Transmembrane helix</keyword>
<evidence type="ECO:0000256" key="8">
    <source>
        <dbReference type="PIRNR" id="PIRNR038981"/>
    </source>
</evidence>
<feature type="transmembrane region" description="Helical" evidence="9">
    <location>
        <begin position="106"/>
        <end position="124"/>
    </location>
</feature>
<reference evidence="10" key="1">
    <citation type="submission" date="2006-07" db="EMBL/GenBank/DDBJ databases">
        <authorList>
            <person name="Abdel-latief M."/>
        </authorList>
    </citation>
    <scope>NUCLEOTIDE SEQUENCE</scope>
</reference>
<reference evidence="10" key="2">
    <citation type="journal article" date="2007" name="PLoS ONE">
        <title>A Family of Chemoreceptors in Tribolium castaneum (Tenebrionidae: Coleoptera).</title>
        <authorList>
            <person name="Abdel-Latief M."/>
        </authorList>
    </citation>
    <scope>NUCLEOTIDE SEQUENCE</scope>
</reference>
<feature type="transmembrane region" description="Helical" evidence="9">
    <location>
        <begin position="392"/>
        <end position="410"/>
    </location>
</feature>
<dbReference type="Pfam" id="PF06151">
    <property type="entry name" value="Trehalose_recp"/>
    <property type="match status" value="1"/>
</dbReference>
<dbReference type="GO" id="GO:0005886">
    <property type="term" value="C:plasma membrane"/>
    <property type="evidence" value="ECO:0007669"/>
    <property type="project" value="UniProtKB-SubCell"/>
</dbReference>
<keyword evidence="3" id="KW-1003">Cell membrane</keyword>
<feature type="transmembrane region" description="Helical" evidence="9">
    <location>
        <begin position="287"/>
        <end position="308"/>
    </location>
</feature>
<evidence type="ECO:0000256" key="9">
    <source>
        <dbReference type="SAM" id="Phobius"/>
    </source>
</evidence>
<feature type="transmembrane region" description="Helical" evidence="9">
    <location>
        <begin position="320"/>
        <end position="341"/>
    </location>
</feature>
<accession>A2AX69</accession>
<comment type="subcellular location">
    <subcellularLocation>
        <location evidence="1">Cell membrane</location>
        <topology evidence="1">Multi-pass membrane protein</topology>
    </subcellularLocation>
</comment>
<feature type="transmembrane region" description="Helical" evidence="9">
    <location>
        <begin position="153"/>
        <end position="170"/>
    </location>
</feature>
<dbReference type="AlphaFoldDB" id="A2AX69"/>
<dbReference type="PIRSF" id="PIRSF038981">
    <property type="entry name" value="GRP"/>
    <property type="match status" value="1"/>
</dbReference>
<feature type="transmembrane region" description="Helical" evidence="9">
    <location>
        <begin position="72"/>
        <end position="94"/>
    </location>
</feature>
<name>A2AX69_TRICA</name>
<keyword evidence="4 9" id="KW-0812">Transmembrane</keyword>
<evidence type="ECO:0000256" key="3">
    <source>
        <dbReference type="ARBA" id="ARBA00022475"/>
    </source>
</evidence>
<keyword evidence="7 8" id="KW-0675">Receptor</keyword>
<organism evidence="10">
    <name type="scientific">Tribolium castaneum</name>
    <name type="common">Red flour beetle</name>
    <dbReference type="NCBI Taxonomy" id="7070"/>
    <lineage>
        <taxon>Eukaryota</taxon>
        <taxon>Metazoa</taxon>
        <taxon>Ecdysozoa</taxon>
        <taxon>Arthropoda</taxon>
        <taxon>Hexapoda</taxon>
        <taxon>Insecta</taxon>
        <taxon>Pterygota</taxon>
        <taxon>Neoptera</taxon>
        <taxon>Endopterygota</taxon>
        <taxon>Coleoptera</taxon>
        <taxon>Polyphaga</taxon>
        <taxon>Cucujiformia</taxon>
        <taxon>Tenebrionidae</taxon>
        <taxon>Tenebrionidae incertae sedis</taxon>
        <taxon>Tribolium</taxon>
    </lineage>
</organism>
<dbReference type="EMBL" id="AM292328">
    <property type="protein sequence ID" value="CAL23140.2"/>
    <property type="molecule type" value="Genomic_DNA"/>
</dbReference>
<dbReference type="GO" id="GO:0050916">
    <property type="term" value="P:sensory perception of sweet taste"/>
    <property type="evidence" value="ECO:0007669"/>
    <property type="project" value="UniProtKB-ARBA"/>
</dbReference>
<proteinExistence type="inferred from homology"/>
<dbReference type="EMBL" id="AM292350">
    <property type="protein sequence ID" value="CAL23162.2"/>
    <property type="molecule type" value="Genomic_DNA"/>
</dbReference>
<keyword evidence="6 9" id="KW-0472">Membrane</keyword>
<keyword evidence="8" id="KW-0807">Transducer</keyword>
<evidence type="ECO:0000256" key="5">
    <source>
        <dbReference type="ARBA" id="ARBA00022989"/>
    </source>
</evidence>
<dbReference type="GO" id="GO:0008527">
    <property type="term" value="F:taste receptor activity"/>
    <property type="evidence" value="ECO:0007669"/>
    <property type="project" value="InterPro"/>
</dbReference>
<evidence type="ECO:0000313" key="10">
    <source>
        <dbReference type="EMBL" id="CAL23140.2"/>
    </source>
</evidence>
<comment type="function">
    <text evidence="8">Plays a role in the sugar gustatory response.</text>
</comment>
<evidence type="ECO:0000256" key="6">
    <source>
        <dbReference type="ARBA" id="ARBA00023136"/>
    </source>
</evidence>
<protein>
    <recommendedName>
        <fullName evidence="8">Gustatory receptor</fullName>
    </recommendedName>
</protein>
<dbReference type="PANTHER" id="PTHR21421">
    <property type="entry name" value="GUSTATORY RECEPTOR"/>
    <property type="match status" value="1"/>
</dbReference>
<comment type="similarity">
    <text evidence="2">Belongs to the insect chemoreceptor superfamily. Gustatory receptor (GR) family. Gr5a subfamily.</text>
</comment>
<evidence type="ECO:0000256" key="4">
    <source>
        <dbReference type="ARBA" id="ARBA00022692"/>
    </source>
</evidence>